<organism evidence="1 2">
    <name type="scientific">Araneus ventricosus</name>
    <name type="common">Orbweaver spider</name>
    <name type="synonym">Epeira ventricosa</name>
    <dbReference type="NCBI Taxonomy" id="182803"/>
    <lineage>
        <taxon>Eukaryota</taxon>
        <taxon>Metazoa</taxon>
        <taxon>Ecdysozoa</taxon>
        <taxon>Arthropoda</taxon>
        <taxon>Chelicerata</taxon>
        <taxon>Arachnida</taxon>
        <taxon>Araneae</taxon>
        <taxon>Araneomorphae</taxon>
        <taxon>Entelegynae</taxon>
        <taxon>Araneoidea</taxon>
        <taxon>Araneidae</taxon>
        <taxon>Araneus</taxon>
    </lineage>
</organism>
<comment type="caution">
    <text evidence="1">The sequence shown here is derived from an EMBL/GenBank/DDBJ whole genome shotgun (WGS) entry which is preliminary data.</text>
</comment>
<dbReference type="EMBL" id="BGPR01009230">
    <property type="protein sequence ID" value="GBN38735.1"/>
    <property type="molecule type" value="Genomic_DNA"/>
</dbReference>
<protein>
    <recommendedName>
        <fullName evidence="3">DDE-1 domain-containing protein</fullName>
    </recommendedName>
</protein>
<gene>
    <name evidence="1" type="ORF">AVEN_2599_1</name>
</gene>
<sequence length="104" mass="11638">MDFLFCFLSKWCLVKGYYQTWHLGATLLSENIRNVSSTSFPVSLLIENAWKVLKKSKRALTSGWKTFWPESVVECGIDESEKVPNGLYSQGNCVFGHDQGIGGG</sequence>
<reference evidence="1 2" key="1">
    <citation type="journal article" date="2019" name="Sci. Rep.">
        <title>Orb-weaving spider Araneus ventricosus genome elucidates the spidroin gene catalogue.</title>
        <authorList>
            <person name="Kono N."/>
            <person name="Nakamura H."/>
            <person name="Ohtoshi R."/>
            <person name="Moran D.A.P."/>
            <person name="Shinohara A."/>
            <person name="Yoshida Y."/>
            <person name="Fujiwara M."/>
            <person name="Mori M."/>
            <person name="Tomita M."/>
            <person name="Arakawa K."/>
        </authorList>
    </citation>
    <scope>NUCLEOTIDE SEQUENCE [LARGE SCALE GENOMIC DNA]</scope>
</reference>
<evidence type="ECO:0000313" key="2">
    <source>
        <dbReference type="Proteomes" id="UP000499080"/>
    </source>
</evidence>
<name>A0A4Y2NGY4_ARAVE</name>
<proteinExistence type="predicted"/>
<keyword evidence="2" id="KW-1185">Reference proteome</keyword>
<dbReference type="Proteomes" id="UP000499080">
    <property type="component" value="Unassembled WGS sequence"/>
</dbReference>
<evidence type="ECO:0008006" key="3">
    <source>
        <dbReference type="Google" id="ProtNLM"/>
    </source>
</evidence>
<accession>A0A4Y2NGY4</accession>
<dbReference type="AlphaFoldDB" id="A0A4Y2NGY4"/>
<evidence type="ECO:0000313" key="1">
    <source>
        <dbReference type="EMBL" id="GBN38735.1"/>
    </source>
</evidence>